<dbReference type="EMBL" id="JBHULN010000012">
    <property type="protein sequence ID" value="MFD2572661.1"/>
    <property type="molecule type" value="Genomic_DNA"/>
</dbReference>
<dbReference type="InterPro" id="IPR021257">
    <property type="entry name" value="DUF2809"/>
</dbReference>
<feature type="transmembrane region" description="Helical" evidence="1">
    <location>
        <begin position="37"/>
        <end position="58"/>
    </location>
</feature>
<keyword evidence="1" id="KW-0472">Membrane</keyword>
<sequence>MPKSSVSRNRIVYGCLTVSVLLIGFASRRFFGQYPFIKLYVGDGLWALMIFLGFAFTFRQWSTQAVAAAALGFSVSIELSQLYHASWIDGLRATPLGGLILGFSFLWTDLLCYSVGVGIGAVVETYFIPAKRILLNLKRVEARS</sequence>
<proteinExistence type="predicted"/>
<gene>
    <name evidence="2" type="ORF">ACFSUS_18625</name>
</gene>
<name>A0ABW5M977_9BACT</name>
<reference evidence="3" key="1">
    <citation type="journal article" date="2019" name="Int. J. Syst. Evol. Microbiol.">
        <title>The Global Catalogue of Microorganisms (GCM) 10K type strain sequencing project: providing services to taxonomists for standard genome sequencing and annotation.</title>
        <authorList>
            <consortium name="The Broad Institute Genomics Platform"/>
            <consortium name="The Broad Institute Genome Sequencing Center for Infectious Disease"/>
            <person name="Wu L."/>
            <person name="Ma J."/>
        </authorList>
    </citation>
    <scope>NUCLEOTIDE SEQUENCE [LARGE SCALE GENOMIC DNA]</scope>
    <source>
        <strain evidence="3">KCTC 42805</strain>
    </source>
</reference>
<dbReference type="Pfam" id="PF10990">
    <property type="entry name" value="DUF2809"/>
    <property type="match status" value="1"/>
</dbReference>
<dbReference type="RefSeq" id="WP_381525255.1">
    <property type="nucleotide sequence ID" value="NZ_JBHULN010000012.1"/>
</dbReference>
<evidence type="ECO:0000313" key="2">
    <source>
        <dbReference type="EMBL" id="MFD2572661.1"/>
    </source>
</evidence>
<evidence type="ECO:0000256" key="1">
    <source>
        <dbReference type="SAM" id="Phobius"/>
    </source>
</evidence>
<evidence type="ECO:0000313" key="3">
    <source>
        <dbReference type="Proteomes" id="UP001597469"/>
    </source>
</evidence>
<organism evidence="2 3">
    <name type="scientific">Spirosoma soli</name>
    <dbReference type="NCBI Taxonomy" id="1770529"/>
    <lineage>
        <taxon>Bacteria</taxon>
        <taxon>Pseudomonadati</taxon>
        <taxon>Bacteroidota</taxon>
        <taxon>Cytophagia</taxon>
        <taxon>Cytophagales</taxon>
        <taxon>Cytophagaceae</taxon>
        <taxon>Spirosoma</taxon>
    </lineage>
</organism>
<feature type="transmembrane region" description="Helical" evidence="1">
    <location>
        <begin position="65"/>
        <end position="85"/>
    </location>
</feature>
<keyword evidence="1" id="KW-0812">Transmembrane</keyword>
<keyword evidence="3" id="KW-1185">Reference proteome</keyword>
<keyword evidence="1" id="KW-1133">Transmembrane helix</keyword>
<feature type="transmembrane region" description="Helical" evidence="1">
    <location>
        <begin position="12"/>
        <end position="31"/>
    </location>
</feature>
<feature type="transmembrane region" description="Helical" evidence="1">
    <location>
        <begin position="105"/>
        <end position="128"/>
    </location>
</feature>
<accession>A0ABW5M977</accession>
<dbReference type="Proteomes" id="UP001597469">
    <property type="component" value="Unassembled WGS sequence"/>
</dbReference>
<comment type="caution">
    <text evidence="2">The sequence shown here is derived from an EMBL/GenBank/DDBJ whole genome shotgun (WGS) entry which is preliminary data.</text>
</comment>
<protein>
    <submittedName>
        <fullName evidence="2">DUF2809 domain-containing protein</fullName>
    </submittedName>
</protein>